<dbReference type="KEGG" id="npy:NPRO_11360"/>
<sequence>MNRMELGTSGGGGAVQFSMVRISLLAVGLALGLTSFAQAQLTPEAATQNALAGLRMHPSAWLRMDGQDTVGNVANRFIGDLYWYSSFDALGLPVAKAELQEFLNGNLRVRTVGDGVTLWHYDLARFAYNATTYGAFSGSPPPTYLTNLIKGIGTHAEGQTTHLVRLIRETYDGGFAQFKPWIVGGASSLLTGGQSMDDPVLGNQRTYVSSAAVEYAVFWTGQPANRSLAFEIISDPKFGGKIVNAVYFASVSAVGNQSRLVEWTMMVRPDVIPAASNFVFVPPAGAKPIPKTGGSY</sequence>
<dbReference type="AlphaFoldDB" id="A0A809S9C2"/>
<proteinExistence type="predicted"/>
<dbReference type="Proteomes" id="UP000662873">
    <property type="component" value="Chromosome"/>
</dbReference>
<protein>
    <submittedName>
        <fullName evidence="1">Uncharacterized protein</fullName>
    </submittedName>
</protein>
<accession>A0A809S9C2</accession>
<dbReference type="EMBL" id="AP021858">
    <property type="protein sequence ID" value="BBO23541.1"/>
    <property type="molecule type" value="Genomic_DNA"/>
</dbReference>
<organism evidence="1 2">
    <name type="scientific">Candidatus Nitrosymbiomonas proteolyticus</name>
    <dbReference type="NCBI Taxonomy" id="2608984"/>
    <lineage>
        <taxon>Bacteria</taxon>
        <taxon>Bacillati</taxon>
        <taxon>Armatimonadota</taxon>
        <taxon>Armatimonadota incertae sedis</taxon>
        <taxon>Candidatus Nitrosymbiomonas</taxon>
    </lineage>
</organism>
<evidence type="ECO:0000313" key="2">
    <source>
        <dbReference type="Proteomes" id="UP000662873"/>
    </source>
</evidence>
<name>A0A809S9C2_9BACT</name>
<gene>
    <name evidence="1" type="ORF">NPRO_11360</name>
</gene>
<reference evidence="1" key="1">
    <citation type="journal article" name="DNA Res.">
        <title>The physiological potential of anammox bacteria as revealed by their core genome structure.</title>
        <authorList>
            <person name="Okubo T."/>
            <person name="Toyoda A."/>
            <person name="Fukuhara K."/>
            <person name="Uchiyama I."/>
            <person name="Harigaya Y."/>
            <person name="Kuroiwa M."/>
            <person name="Suzuki T."/>
            <person name="Murakami Y."/>
            <person name="Suwa Y."/>
            <person name="Takami H."/>
        </authorList>
    </citation>
    <scope>NUCLEOTIDE SEQUENCE</scope>
    <source>
        <strain evidence="1">317325-2</strain>
    </source>
</reference>
<evidence type="ECO:0000313" key="1">
    <source>
        <dbReference type="EMBL" id="BBO23541.1"/>
    </source>
</evidence>